<evidence type="ECO:0000313" key="10">
    <source>
        <dbReference type="EMBL" id="KAK2958205.1"/>
    </source>
</evidence>
<keyword evidence="11" id="KW-1185">Reference proteome</keyword>
<dbReference type="InterPro" id="IPR044066">
    <property type="entry name" value="TRIAD_supradom"/>
</dbReference>
<evidence type="ECO:0000256" key="4">
    <source>
        <dbReference type="ARBA" id="ARBA00022737"/>
    </source>
</evidence>
<name>A0ABQ9Y3A9_9EUKA</name>
<comment type="pathway">
    <text evidence="1">Protein modification; protein ubiquitination.</text>
</comment>
<organism evidence="10 11">
    <name type="scientific">Blattamonas nauphoetae</name>
    <dbReference type="NCBI Taxonomy" id="2049346"/>
    <lineage>
        <taxon>Eukaryota</taxon>
        <taxon>Metamonada</taxon>
        <taxon>Preaxostyla</taxon>
        <taxon>Oxymonadida</taxon>
        <taxon>Blattamonas</taxon>
    </lineage>
</organism>
<evidence type="ECO:0000256" key="1">
    <source>
        <dbReference type="ARBA" id="ARBA00004906"/>
    </source>
</evidence>
<dbReference type="EMBL" id="JARBJD010000040">
    <property type="protein sequence ID" value="KAK2958205.1"/>
    <property type="molecule type" value="Genomic_DNA"/>
</dbReference>
<dbReference type="Gene3D" id="3.30.40.10">
    <property type="entry name" value="Zinc/RING finger domain, C3HC4 (zinc finger)"/>
    <property type="match status" value="1"/>
</dbReference>
<dbReference type="InterPro" id="IPR002867">
    <property type="entry name" value="IBR_dom"/>
</dbReference>
<dbReference type="InterPro" id="IPR013083">
    <property type="entry name" value="Znf_RING/FYVE/PHD"/>
</dbReference>
<feature type="region of interest" description="Disordered" evidence="8">
    <location>
        <begin position="80"/>
        <end position="100"/>
    </location>
</feature>
<dbReference type="SMART" id="SM00647">
    <property type="entry name" value="IBR"/>
    <property type="match status" value="2"/>
</dbReference>
<dbReference type="Gene3D" id="1.20.120.1750">
    <property type="match status" value="1"/>
</dbReference>
<keyword evidence="2" id="KW-0808">Transferase</keyword>
<keyword evidence="3" id="KW-0479">Metal-binding</keyword>
<evidence type="ECO:0000259" key="9">
    <source>
        <dbReference type="PROSITE" id="PS51873"/>
    </source>
</evidence>
<keyword evidence="5" id="KW-0863">Zinc-finger</keyword>
<proteinExistence type="predicted"/>
<keyword evidence="4" id="KW-0677">Repeat</keyword>
<dbReference type="PANTHER" id="PTHR22770">
    <property type="entry name" value="UBIQUITIN CONJUGATING ENZYME 7 INTERACTING PROTEIN-RELATED"/>
    <property type="match status" value="1"/>
</dbReference>
<dbReference type="SUPFAM" id="SSF57850">
    <property type="entry name" value="RING/U-box"/>
    <property type="match status" value="2"/>
</dbReference>
<feature type="domain" description="RING-type" evidence="9">
    <location>
        <begin position="218"/>
        <end position="426"/>
    </location>
</feature>
<keyword evidence="7" id="KW-0862">Zinc</keyword>
<sequence>MLAQELKVTDPLLLYCFPQLFDTKPDTTQTRLEKDLDDLETVFPGVDRQFCQDFLSNPNNPQTISELTRFLAEKEGNYPRSNKYQSLRNNQDSPPQHDRVTPLYRENTEFVAMMYHRSLPAIEMKKILKASKFQLYDTLMFLWTKVKMEKPYYANIDGEMILKLEKSREPAPPPLSFDQTFLEDVEYCKKKREKMLIEQRKRIRRASELYEMEQNGIEIPTCDICYDPYLESELFTCAENHRVCFNCISFELSTRASKPVVNLTCVGDPNCSHTYSRELIEEHLSAADSQMLLEKYERQNARGQEPAGLSECPFCDYRGEMKKGSFLFICKGPTCSRVTCTLCGGLYHPTTDCAGMRAGNKLVSLMKAVTLAMDTARIRNCPACRVPIDKQEGCNAVVCGSCGNGMCYHCGASTGRQDPHIHWQTPGVTCPGGYANNELEGQKRAKAAGLAAEQKWRLDNPEYAAIEFDNPANAL</sequence>
<evidence type="ECO:0000256" key="8">
    <source>
        <dbReference type="SAM" id="MobiDB-lite"/>
    </source>
</evidence>
<dbReference type="PANTHER" id="PTHR22770:SF47">
    <property type="entry name" value="E3 UBIQUITIN-PROTEIN LIGASE RNF216"/>
    <property type="match status" value="1"/>
</dbReference>
<reference evidence="10 11" key="1">
    <citation type="journal article" date="2022" name="bioRxiv">
        <title>Genomics of Preaxostyla Flagellates Illuminates Evolutionary Transitions and the Path Towards Mitochondrial Loss.</title>
        <authorList>
            <person name="Novak L.V.F."/>
            <person name="Treitli S.C."/>
            <person name="Pyrih J."/>
            <person name="Halakuc P."/>
            <person name="Pipaliya S.V."/>
            <person name="Vacek V."/>
            <person name="Brzon O."/>
            <person name="Soukal P."/>
            <person name="Eme L."/>
            <person name="Dacks J.B."/>
            <person name="Karnkowska A."/>
            <person name="Elias M."/>
            <person name="Hampl V."/>
        </authorList>
    </citation>
    <scope>NUCLEOTIDE SEQUENCE [LARGE SCALE GENOMIC DNA]</scope>
    <source>
        <strain evidence="10">NAU3</strain>
        <tissue evidence="10">Gut</tissue>
    </source>
</reference>
<feature type="compositionally biased region" description="Polar residues" evidence="8">
    <location>
        <begin position="80"/>
        <end position="94"/>
    </location>
</feature>
<evidence type="ECO:0000256" key="6">
    <source>
        <dbReference type="ARBA" id="ARBA00022786"/>
    </source>
</evidence>
<accession>A0ABQ9Y3A9</accession>
<dbReference type="InterPro" id="IPR051628">
    <property type="entry name" value="LUBAC_E3_Ligases"/>
</dbReference>
<gene>
    <name evidence="10" type="ORF">BLNAU_6909</name>
</gene>
<evidence type="ECO:0000313" key="11">
    <source>
        <dbReference type="Proteomes" id="UP001281761"/>
    </source>
</evidence>
<dbReference type="Proteomes" id="UP001281761">
    <property type="component" value="Unassembled WGS sequence"/>
</dbReference>
<dbReference type="Pfam" id="PF26200">
    <property type="entry name" value="Rcat_RNF216"/>
    <property type="match status" value="1"/>
</dbReference>
<evidence type="ECO:0000256" key="5">
    <source>
        <dbReference type="ARBA" id="ARBA00022771"/>
    </source>
</evidence>
<evidence type="ECO:0000256" key="3">
    <source>
        <dbReference type="ARBA" id="ARBA00022723"/>
    </source>
</evidence>
<evidence type="ECO:0000256" key="7">
    <source>
        <dbReference type="ARBA" id="ARBA00022833"/>
    </source>
</evidence>
<dbReference type="PROSITE" id="PS51873">
    <property type="entry name" value="TRIAD"/>
    <property type="match status" value="1"/>
</dbReference>
<protein>
    <submittedName>
        <fullName evidence="10">Ubiquitin conjugating enzyme 7 interacting protein 1</fullName>
    </submittedName>
</protein>
<comment type="caution">
    <text evidence="10">The sequence shown here is derived from an EMBL/GenBank/DDBJ whole genome shotgun (WGS) entry which is preliminary data.</text>
</comment>
<evidence type="ECO:0000256" key="2">
    <source>
        <dbReference type="ARBA" id="ARBA00022679"/>
    </source>
</evidence>
<keyword evidence="6" id="KW-0833">Ubl conjugation pathway</keyword>